<dbReference type="Pfam" id="PF08241">
    <property type="entry name" value="Methyltransf_11"/>
    <property type="match status" value="1"/>
</dbReference>
<sequence>MSHSAYTPEQLEDMLGRHRKKWHEKKILRIIYSEWYQMILKDLSPVSGPTVELGGGGGNFKEFKPDVITSDIEPHPWIDLVFDAHQMPFQAGEVSNLVMVDVLHHLSNPVHFLEEAYRVLQPGGRLIMLEPYPSPFSLPVYRKFHPEPFIMDVDYFNKTGIDQKDPWDANQAIPYLLFYRDRKKFQEQFQGRFQIKQQNRLSCILYPASGGFENKSFIPDSLIPLFQFAEKMLTPVRSLLAFRCYVVLEKI</sequence>
<dbReference type="EMBL" id="PTRA01000001">
    <property type="protein sequence ID" value="PQA58705.1"/>
    <property type="molecule type" value="Genomic_DNA"/>
</dbReference>
<organism evidence="2 3">
    <name type="scientific">Siphonobacter curvatus</name>
    <dbReference type="NCBI Taxonomy" id="2094562"/>
    <lineage>
        <taxon>Bacteria</taxon>
        <taxon>Pseudomonadati</taxon>
        <taxon>Bacteroidota</taxon>
        <taxon>Cytophagia</taxon>
        <taxon>Cytophagales</taxon>
        <taxon>Cytophagaceae</taxon>
        <taxon>Siphonobacter</taxon>
    </lineage>
</organism>
<protein>
    <submittedName>
        <fullName evidence="2">SAM-dependent methyltransferase</fullName>
    </submittedName>
</protein>
<accession>A0A2S7ILZ1</accession>
<dbReference type="Gene3D" id="3.40.50.150">
    <property type="entry name" value="Vaccinia Virus protein VP39"/>
    <property type="match status" value="1"/>
</dbReference>
<name>A0A2S7ILZ1_9BACT</name>
<dbReference type="AlphaFoldDB" id="A0A2S7ILZ1"/>
<dbReference type="GO" id="GO:0032259">
    <property type="term" value="P:methylation"/>
    <property type="evidence" value="ECO:0007669"/>
    <property type="project" value="UniProtKB-KW"/>
</dbReference>
<keyword evidence="2" id="KW-0808">Transferase</keyword>
<dbReference type="OrthoDB" id="9805171at2"/>
<evidence type="ECO:0000259" key="1">
    <source>
        <dbReference type="Pfam" id="PF08241"/>
    </source>
</evidence>
<keyword evidence="2" id="KW-0489">Methyltransferase</keyword>
<comment type="caution">
    <text evidence="2">The sequence shown here is derived from an EMBL/GenBank/DDBJ whole genome shotgun (WGS) entry which is preliminary data.</text>
</comment>
<gene>
    <name evidence="2" type="ORF">C5O19_03305</name>
</gene>
<evidence type="ECO:0000313" key="3">
    <source>
        <dbReference type="Proteomes" id="UP000239590"/>
    </source>
</evidence>
<dbReference type="SUPFAM" id="SSF53335">
    <property type="entry name" value="S-adenosyl-L-methionine-dependent methyltransferases"/>
    <property type="match status" value="1"/>
</dbReference>
<dbReference type="CDD" id="cd02440">
    <property type="entry name" value="AdoMet_MTases"/>
    <property type="match status" value="1"/>
</dbReference>
<dbReference type="GO" id="GO:0008757">
    <property type="term" value="F:S-adenosylmethionine-dependent methyltransferase activity"/>
    <property type="evidence" value="ECO:0007669"/>
    <property type="project" value="InterPro"/>
</dbReference>
<keyword evidence="3" id="KW-1185">Reference proteome</keyword>
<dbReference type="InterPro" id="IPR029063">
    <property type="entry name" value="SAM-dependent_MTases_sf"/>
</dbReference>
<feature type="domain" description="Methyltransferase type 11" evidence="1">
    <location>
        <begin position="80"/>
        <end position="128"/>
    </location>
</feature>
<proteinExistence type="predicted"/>
<dbReference type="Proteomes" id="UP000239590">
    <property type="component" value="Unassembled WGS sequence"/>
</dbReference>
<dbReference type="InterPro" id="IPR013216">
    <property type="entry name" value="Methyltransf_11"/>
</dbReference>
<evidence type="ECO:0000313" key="2">
    <source>
        <dbReference type="EMBL" id="PQA58705.1"/>
    </source>
</evidence>
<reference evidence="3" key="1">
    <citation type="submission" date="2018-02" db="EMBL/GenBank/DDBJ databases">
        <title>Genome sequencing of Solimonas sp. HR-BB.</title>
        <authorList>
            <person name="Lee Y."/>
            <person name="Jeon C.O."/>
        </authorList>
    </citation>
    <scope>NUCLEOTIDE SEQUENCE [LARGE SCALE GENOMIC DNA]</scope>
    <source>
        <strain evidence="3">HR-U</strain>
    </source>
</reference>
<dbReference type="RefSeq" id="WP_104709895.1">
    <property type="nucleotide sequence ID" value="NZ_PTRA01000001.1"/>
</dbReference>